<organism evidence="1 2">
    <name type="scientific">Mycobacterium leprae</name>
    <dbReference type="NCBI Taxonomy" id="1769"/>
    <lineage>
        <taxon>Bacteria</taxon>
        <taxon>Bacillati</taxon>
        <taxon>Actinomycetota</taxon>
        <taxon>Actinomycetes</taxon>
        <taxon>Mycobacteriales</taxon>
        <taxon>Mycobacteriaceae</taxon>
        <taxon>Mycobacterium</taxon>
    </lineage>
</organism>
<dbReference type="EMBL" id="CP029543">
    <property type="protein sequence ID" value="AWV48648.1"/>
    <property type="molecule type" value="Genomic_DNA"/>
</dbReference>
<sequence>MRVLRQGGYLDYNVDMSPLYDNLIDFTKDLFAAVVALNFEVPFRLLSMSCKENRLLFWVLSVGYN</sequence>
<dbReference type="Proteomes" id="UP000249682">
    <property type="component" value="Chromosome"/>
</dbReference>
<gene>
    <name evidence="1" type="ORF">DIJ64_13005</name>
</gene>
<dbReference type="AlphaFoldDB" id="A0AAD0KVL7"/>
<protein>
    <submittedName>
        <fullName evidence="1">Uncharacterized protein</fullName>
    </submittedName>
</protein>
<name>A0AAD0KVL7_MYCLR</name>
<accession>A0AAD0KVL7</accession>
<evidence type="ECO:0000313" key="2">
    <source>
        <dbReference type="Proteomes" id="UP000249682"/>
    </source>
</evidence>
<proteinExistence type="predicted"/>
<reference evidence="1 2" key="1">
    <citation type="submission" date="2018-05" db="EMBL/GenBank/DDBJ databases">
        <title>Evolution of small genomes with special reference to Mycobacterium leprae.</title>
        <authorList>
            <person name="Mohanty P.S."/>
            <person name="Bansal A.K."/>
            <person name="Gupta U.D."/>
            <person name="Naaz F."/>
            <person name="Dwivedi V.D."/>
            <person name="Singh H."/>
            <person name="Gupta G."/>
            <person name="Sharma S."/>
            <person name="Arora M."/>
        </authorList>
    </citation>
    <scope>NUCLEOTIDE SEQUENCE [LARGE SCALE GENOMIC DNA]</scope>
    <source>
        <strain evidence="1 2">MRHRU-235-G</strain>
    </source>
</reference>
<evidence type="ECO:0000313" key="1">
    <source>
        <dbReference type="EMBL" id="AWV48648.1"/>
    </source>
</evidence>